<dbReference type="WBParaSite" id="GPUH_0002222501-mRNA-1">
    <property type="protein sequence ID" value="GPUH_0002222501-mRNA-1"/>
    <property type="gene ID" value="GPUH_0002222501"/>
</dbReference>
<gene>
    <name evidence="1" type="ORF">GPUH_LOCUS22198</name>
</gene>
<evidence type="ECO:0000313" key="1">
    <source>
        <dbReference type="EMBL" id="VDN39639.1"/>
    </source>
</evidence>
<dbReference type="EMBL" id="UYRT01094491">
    <property type="protein sequence ID" value="VDN39639.1"/>
    <property type="molecule type" value="Genomic_DNA"/>
</dbReference>
<sequence length="75" mass="8421">MVYATMKNATVKTDIAEQVVKKNTLLMVVAGKKFVYEIRLNRSRMLTQHVLVVVELIRNQGAACAFPDITGRNVN</sequence>
<dbReference type="Proteomes" id="UP000271098">
    <property type="component" value="Unassembled WGS sequence"/>
</dbReference>
<protein>
    <submittedName>
        <fullName evidence="3">50S ribosomal protein L23</fullName>
    </submittedName>
</protein>
<proteinExistence type="predicted"/>
<reference evidence="3" key="1">
    <citation type="submission" date="2016-06" db="UniProtKB">
        <authorList>
            <consortium name="WormBaseParasite"/>
        </authorList>
    </citation>
    <scope>IDENTIFICATION</scope>
</reference>
<keyword evidence="2" id="KW-1185">Reference proteome</keyword>
<evidence type="ECO:0000313" key="3">
    <source>
        <dbReference type="WBParaSite" id="GPUH_0002222501-mRNA-1"/>
    </source>
</evidence>
<dbReference type="AlphaFoldDB" id="A0A183EMK7"/>
<evidence type="ECO:0000313" key="2">
    <source>
        <dbReference type="Proteomes" id="UP000271098"/>
    </source>
</evidence>
<accession>A0A183EMK7</accession>
<organism evidence="3">
    <name type="scientific">Gongylonema pulchrum</name>
    <dbReference type="NCBI Taxonomy" id="637853"/>
    <lineage>
        <taxon>Eukaryota</taxon>
        <taxon>Metazoa</taxon>
        <taxon>Ecdysozoa</taxon>
        <taxon>Nematoda</taxon>
        <taxon>Chromadorea</taxon>
        <taxon>Rhabditida</taxon>
        <taxon>Spirurina</taxon>
        <taxon>Spiruromorpha</taxon>
        <taxon>Spiruroidea</taxon>
        <taxon>Gongylonematidae</taxon>
        <taxon>Gongylonema</taxon>
    </lineage>
</organism>
<reference evidence="1 2" key="2">
    <citation type="submission" date="2018-11" db="EMBL/GenBank/DDBJ databases">
        <authorList>
            <consortium name="Pathogen Informatics"/>
        </authorList>
    </citation>
    <scope>NUCLEOTIDE SEQUENCE [LARGE SCALE GENOMIC DNA]</scope>
</reference>
<name>A0A183EMK7_9BILA</name>